<feature type="transmembrane region" description="Helical" evidence="1">
    <location>
        <begin position="12"/>
        <end position="34"/>
    </location>
</feature>
<dbReference type="HOGENOM" id="CLU_203653_3_0_6"/>
<evidence type="ECO:0008006" key="4">
    <source>
        <dbReference type="Google" id="ProtNLM"/>
    </source>
</evidence>
<keyword evidence="3" id="KW-1185">Reference proteome</keyword>
<reference evidence="2 3" key="1">
    <citation type="journal article" date="2011" name="BMC Genomics">
        <title>Insight into cross-talk between intra-amoebal pathogens.</title>
        <authorList>
            <person name="Gimenez G."/>
            <person name="Bertelli C."/>
            <person name="Moliner C."/>
            <person name="Robert C."/>
            <person name="Raoult D."/>
            <person name="Fournier P.E."/>
            <person name="Greub G."/>
        </authorList>
    </citation>
    <scope>NUCLEOTIDE SEQUENCE [LARGE SCALE GENOMIC DNA]</scope>
    <source>
        <strain evidence="2 3">LLAP12</strain>
    </source>
</reference>
<protein>
    <recommendedName>
        <fullName evidence="4">DUF2474 domain-containing protein</fullName>
    </recommendedName>
</protein>
<accession>G9EPJ8</accession>
<dbReference type="RefSeq" id="WP_006871103.1">
    <property type="nucleotide sequence ID" value="NZ_JH413823.1"/>
</dbReference>
<gene>
    <name evidence="2" type="ORF">LDG_7184</name>
</gene>
<proteinExistence type="predicted"/>
<evidence type="ECO:0000313" key="3">
    <source>
        <dbReference type="Proteomes" id="UP000002770"/>
    </source>
</evidence>
<keyword evidence="1" id="KW-0812">Transmembrane</keyword>
<evidence type="ECO:0000256" key="1">
    <source>
        <dbReference type="SAM" id="Phobius"/>
    </source>
</evidence>
<evidence type="ECO:0000313" key="2">
    <source>
        <dbReference type="EMBL" id="EHL30821.1"/>
    </source>
</evidence>
<keyword evidence="1" id="KW-1133">Transmembrane helix</keyword>
<dbReference type="InterPro" id="IPR018895">
    <property type="entry name" value="DUF2474"/>
</dbReference>
<dbReference type="InParanoid" id="G9EPJ8"/>
<keyword evidence="1" id="KW-0472">Membrane</keyword>
<sequence>MKTLWWKRLGWLMLIWASSVGFLALIALFFRLLMTYAGYFVAS</sequence>
<dbReference type="STRING" id="658187.LDG_7184"/>
<dbReference type="AlphaFoldDB" id="G9EPJ8"/>
<organism evidence="2 3">
    <name type="scientific">Legionella drancourtii LLAP12</name>
    <dbReference type="NCBI Taxonomy" id="658187"/>
    <lineage>
        <taxon>Bacteria</taxon>
        <taxon>Pseudomonadati</taxon>
        <taxon>Pseudomonadota</taxon>
        <taxon>Gammaproteobacteria</taxon>
        <taxon>Legionellales</taxon>
        <taxon>Legionellaceae</taxon>
        <taxon>Legionella</taxon>
    </lineage>
</organism>
<dbReference type="Proteomes" id="UP000002770">
    <property type="component" value="Unassembled WGS sequence"/>
</dbReference>
<name>G9EPJ8_9GAMM</name>
<dbReference type="EMBL" id="JH413823">
    <property type="protein sequence ID" value="EHL30821.1"/>
    <property type="molecule type" value="Genomic_DNA"/>
</dbReference>
<dbReference type="Pfam" id="PF10617">
    <property type="entry name" value="DUF2474"/>
    <property type="match status" value="1"/>
</dbReference>